<reference evidence="5 6" key="1">
    <citation type="submission" date="2024-10" db="EMBL/GenBank/DDBJ databases">
        <title>The Natural Products Discovery Center: Release of the First 8490 Sequenced Strains for Exploring Actinobacteria Biosynthetic Diversity.</title>
        <authorList>
            <person name="Kalkreuter E."/>
            <person name="Kautsar S.A."/>
            <person name="Yang D."/>
            <person name="Bader C.D."/>
            <person name="Teijaro C.N."/>
            <person name="Fluegel L."/>
            <person name="Davis C.M."/>
            <person name="Simpson J.R."/>
            <person name="Lauterbach L."/>
            <person name="Steele A.D."/>
            <person name="Gui C."/>
            <person name="Meng S."/>
            <person name="Li G."/>
            <person name="Viehrig K."/>
            <person name="Ye F."/>
            <person name="Su P."/>
            <person name="Kiefer A.F."/>
            <person name="Nichols A."/>
            <person name="Cepeda A.J."/>
            <person name="Yan W."/>
            <person name="Fan B."/>
            <person name="Jiang Y."/>
            <person name="Adhikari A."/>
            <person name="Zheng C.-J."/>
            <person name="Schuster L."/>
            <person name="Cowan T.M."/>
            <person name="Smanski M.J."/>
            <person name="Chevrette M.G."/>
            <person name="De Carvalho L.P.S."/>
            <person name="Shen B."/>
        </authorList>
    </citation>
    <scope>NUCLEOTIDE SEQUENCE [LARGE SCALE GENOMIC DNA]</scope>
    <source>
        <strain evidence="5 6">NPDC000140</strain>
    </source>
</reference>
<dbReference type="EMBL" id="JBIAZM010000002">
    <property type="protein sequence ID" value="MFF5198995.1"/>
    <property type="molecule type" value="Genomic_DNA"/>
</dbReference>
<evidence type="ECO:0000256" key="2">
    <source>
        <dbReference type="ARBA" id="ARBA00023157"/>
    </source>
</evidence>
<organism evidence="5 6">
    <name type="scientific">Micromonospora parva</name>
    <dbReference type="NCBI Taxonomy" id="1464048"/>
    <lineage>
        <taxon>Bacteria</taxon>
        <taxon>Bacillati</taxon>
        <taxon>Actinomycetota</taxon>
        <taxon>Actinomycetes</taxon>
        <taxon>Micromonosporales</taxon>
        <taxon>Micromonosporaceae</taxon>
        <taxon>Micromonospora</taxon>
    </lineage>
</organism>
<feature type="region of interest" description="Disordered" evidence="3">
    <location>
        <begin position="579"/>
        <end position="598"/>
    </location>
</feature>
<dbReference type="Pfam" id="PF13385">
    <property type="entry name" value="Laminin_G_3"/>
    <property type="match status" value="2"/>
</dbReference>
<evidence type="ECO:0000313" key="5">
    <source>
        <dbReference type="EMBL" id="MFF5198995.1"/>
    </source>
</evidence>
<dbReference type="SMART" id="SM00560">
    <property type="entry name" value="LamGL"/>
    <property type="match status" value="2"/>
</dbReference>
<proteinExistence type="predicted"/>
<feature type="domain" description="LamG-like jellyroll fold" evidence="4">
    <location>
        <begin position="1090"/>
        <end position="1233"/>
    </location>
</feature>
<dbReference type="InterPro" id="IPR006558">
    <property type="entry name" value="LamG-like"/>
</dbReference>
<name>A0ABW6VNM5_9ACTN</name>
<dbReference type="InterPro" id="IPR013320">
    <property type="entry name" value="ConA-like_dom_sf"/>
</dbReference>
<comment type="caution">
    <text evidence="5">The sequence shown here is derived from an EMBL/GenBank/DDBJ whole genome shotgun (WGS) entry which is preliminary data.</text>
</comment>
<dbReference type="Proteomes" id="UP001602287">
    <property type="component" value="Unassembled WGS sequence"/>
</dbReference>
<protein>
    <submittedName>
        <fullName evidence="5">LamG domain-containing protein</fullName>
    </submittedName>
</protein>
<accession>A0ABW6VNM5</accession>
<dbReference type="PANTHER" id="PTHR42535:SF2">
    <property type="entry name" value="CHROMOSOME UNDETERMINED SCAFFOLD_146, WHOLE GENOME SHOTGUN SEQUENCE"/>
    <property type="match status" value="1"/>
</dbReference>
<feature type="region of interest" description="Disordered" evidence="3">
    <location>
        <begin position="1044"/>
        <end position="1063"/>
    </location>
</feature>
<evidence type="ECO:0000256" key="1">
    <source>
        <dbReference type="ARBA" id="ARBA00022729"/>
    </source>
</evidence>
<dbReference type="RefSeq" id="WP_358135160.1">
    <property type="nucleotide sequence ID" value="NZ_JBEZDH010000004.1"/>
</dbReference>
<dbReference type="PANTHER" id="PTHR42535">
    <property type="entry name" value="OOKINETE PROTEIN, PUTATIVE-RELATED"/>
    <property type="match status" value="1"/>
</dbReference>
<evidence type="ECO:0000256" key="3">
    <source>
        <dbReference type="SAM" id="MobiDB-lite"/>
    </source>
</evidence>
<gene>
    <name evidence="5" type="ORF">ACFY3B_05240</name>
</gene>
<keyword evidence="6" id="KW-1185">Reference proteome</keyword>
<keyword evidence="1" id="KW-0732">Signal</keyword>
<feature type="domain" description="LamG-like jellyroll fold" evidence="4">
    <location>
        <begin position="809"/>
        <end position="961"/>
    </location>
</feature>
<dbReference type="Gene3D" id="2.60.120.200">
    <property type="match status" value="2"/>
</dbReference>
<evidence type="ECO:0000313" key="6">
    <source>
        <dbReference type="Proteomes" id="UP001602287"/>
    </source>
</evidence>
<evidence type="ECO:0000259" key="4">
    <source>
        <dbReference type="SMART" id="SM00560"/>
    </source>
</evidence>
<keyword evidence="2" id="KW-1015">Disulfide bond</keyword>
<dbReference type="SUPFAM" id="SSF49899">
    <property type="entry name" value="Concanavalin A-like lectins/glucanases"/>
    <property type="match status" value="2"/>
</dbReference>
<sequence>MSVINGGLAVVAVRLRFEAGSGLWTRRPSRVSVESWPRRLMASSALPVVLAVAAAGIVMPPVAAPAAAACSAEARTEAAAAALAVACDQAVVVDASRSEYARVVAQPDGRMTFESAVVPQWTRKSGEWTDINLELVRDADGLLRPRASAADVSFSGGGSGPLVTVKNAGKTMTMSWSSGSLPEPAVDGDSATFPNVLPDVDLVLRATRVGFTHVLVVKSAAAASNPAVRQIRFDLGGDAQVRHNPGGALKATAGPVVVASAEPAAMWDSRPSTVAARVVGGNRSVGDEPSSAGSAGDAAQVAPVAAEITGGGDLVLTPDPALLDSPDAHFPIFIDPQWRWSDLRNKWAYSTNNGSSNSDYSVARVGLNPETDAIYRSYFEFPTVADNGVSLKGKFISAARVEMKVDHTWSCDDTTNWMYLSPAIDKTMRATWSQMGLSTKLDSAASHANESGKCGEIQPDMTVQFDSSAVTTQLRAVAGNSWTTLTLGFSAASEANGSGESTESRWKKYFPGNAKLFVDYDSKPGAPAGLQVAGVACNSGVLMVGTFTPTLRATFPDADSWDSLTAHFEWIEVPSGGLGTVTDTSPARKTGPGDKTGITPNTVATSVALSGLVKDKTYAFRVKNTDTYGQAAWSPWCRFAVDNTRPPVTVTMVSAPPGPGRAGRFRIESSDTTVATFTYGWGSAGEFSKSAQGTSPKYVEVDATAPSYGRNVFKAKAIDGTLNESNEFGYSFTVGRPSPAIAQWGMETYPGIDQAAALADKSNLGGSTPLTATSIGWTDDVRMVDGKTATFNGSSSQAASSGPVVNTTKSFTVAAWVRPSMIDTSNDRIALGQDPAMTTDSTMAGGFYLGVRRDSQGPHWSFHMRNSLDQNSSGVTIYATPTLGSADAGRWVHIAGVYDAAEKTMRLYVNGVQAGETPRAATPWAATGRFTVGRTFWGAASNWWAGNIADVQVFDRAIATQDFTGMLKEDPNSGGFDEPGMLTPIQVAGWGFESDPEGSCWDTTIVNSCEAKDTTTAWDRWLALSRGVEIDTGRGGDGSAGLFFDSGLDDDGNPGTPPAPTTEFGRSAYKLNPVNDMAQWQATSVLRTDQSFTVSAWVRLDRTDDSQTVMVQNGTGNSGFYLYYGNDSGAGVWKLKMLDTAATPDDGTGATIATAPAPNVGDSWQHLVGVLDVGRRQLRLYVNGDLKGTTALRTAWQPWQANGPLVVGRNGNWHPLYGTIDDLGLYQGAMTDAQVLALHDAQAAS</sequence>